<proteinExistence type="predicted"/>
<organism evidence="1">
    <name type="scientific">marine sediment metagenome</name>
    <dbReference type="NCBI Taxonomy" id="412755"/>
    <lineage>
        <taxon>unclassified sequences</taxon>
        <taxon>metagenomes</taxon>
        <taxon>ecological metagenomes</taxon>
    </lineage>
</organism>
<comment type="caution">
    <text evidence="1">The sequence shown here is derived from an EMBL/GenBank/DDBJ whole genome shotgun (WGS) entry which is preliminary data.</text>
</comment>
<reference evidence="1" key="1">
    <citation type="journal article" date="2015" name="Nature">
        <title>Complex archaea that bridge the gap between prokaryotes and eukaryotes.</title>
        <authorList>
            <person name="Spang A."/>
            <person name="Saw J.H."/>
            <person name="Jorgensen S.L."/>
            <person name="Zaremba-Niedzwiedzka K."/>
            <person name="Martijn J."/>
            <person name="Lind A.E."/>
            <person name="van Eijk R."/>
            <person name="Schleper C."/>
            <person name="Guy L."/>
            <person name="Ettema T.J."/>
        </authorList>
    </citation>
    <scope>NUCLEOTIDE SEQUENCE</scope>
</reference>
<accession>A0A0F9GCY0</accession>
<gene>
    <name evidence="1" type="ORF">LCGC14_1841970</name>
</gene>
<name>A0A0F9GCY0_9ZZZZ</name>
<evidence type="ECO:0000313" key="1">
    <source>
        <dbReference type="EMBL" id="KKL96689.1"/>
    </source>
</evidence>
<sequence length="102" mass="10701">MGLRQFNQEELTVDGTVGGKSLTASKYAASGGWGSATKAIVQVLSASIRFRLDGTAPTSSTGFAESVGSSFELNGEAEILGFKAIRTSGSDAKIIVAYYRRM</sequence>
<dbReference type="EMBL" id="LAZR01018365">
    <property type="protein sequence ID" value="KKL96689.1"/>
    <property type="molecule type" value="Genomic_DNA"/>
</dbReference>
<protein>
    <submittedName>
        <fullName evidence="1">Uncharacterized protein</fullName>
    </submittedName>
</protein>
<dbReference type="AlphaFoldDB" id="A0A0F9GCY0"/>